<reference evidence="2 3" key="1">
    <citation type="submission" date="2018-02" db="EMBL/GenBank/DDBJ databases">
        <title>Fusarium culmorum secondary metabolites in fungal-bacterial-plant interactions.</title>
        <authorList>
            <person name="Schmidt R."/>
        </authorList>
    </citation>
    <scope>NUCLEOTIDE SEQUENCE [LARGE SCALE GENOMIC DNA]</scope>
    <source>
        <strain evidence="2 3">PV</strain>
    </source>
</reference>
<accession>A0A2T4GU17</accession>
<comment type="caution">
    <text evidence="2">The sequence shown here is derived from an EMBL/GenBank/DDBJ whole genome shotgun (WGS) entry which is preliminary data.</text>
</comment>
<sequence>MIPQRFNNFKKTLSFPTNLESRWNLQHASHYLACSGDRFRFRGSCGTNDCPSKIHSTIWARDHSPSLDPRDIIGDPTQWYKVQTTAEPENSLLIGLRNYTQDNGDVDTYYFECVNAPYTVISGYGGCGRDDLYTACSSNVAAGIDGDRVICTKRGSICVTYSIFDDLDATKFTPFLGCGDRATNLELARTWTGSGVAETTRASVSSSDASTTKDSNGRQSSGTADAQPTETNAGCKQGPTSYLQMFIGLLLAGALVE</sequence>
<feature type="region of interest" description="Disordered" evidence="1">
    <location>
        <begin position="199"/>
        <end position="234"/>
    </location>
</feature>
<evidence type="ECO:0000256" key="1">
    <source>
        <dbReference type="SAM" id="MobiDB-lite"/>
    </source>
</evidence>
<gene>
    <name evidence="2" type="ORF">FCULG_00005836</name>
</gene>
<proteinExistence type="predicted"/>
<organism evidence="2 3">
    <name type="scientific">Fusarium culmorum</name>
    <dbReference type="NCBI Taxonomy" id="5516"/>
    <lineage>
        <taxon>Eukaryota</taxon>
        <taxon>Fungi</taxon>
        <taxon>Dikarya</taxon>
        <taxon>Ascomycota</taxon>
        <taxon>Pezizomycotina</taxon>
        <taxon>Sordariomycetes</taxon>
        <taxon>Hypocreomycetidae</taxon>
        <taxon>Hypocreales</taxon>
        <taxon>Nectriaceae</taxon>
        <taxon>Fusarium</taxon>
    </lineage>
</organism>
<dbReference type="EMBL" id="PVEM01000006">
    <property type="protein sequence ID" value="PTD07055.1"/>
    <property type="molecule type" value="Genomic_DNA"/>
</dbReference>
<dbReference type="AlphaFoldDB" id="A0A2T4GU17"/>
<keyword evidence="3" id="KW-1185">Reference proteome</keyword>
<name>A0A2T4GU17_FUSCU</name>
<dbReference type="OrthoDB" id="5140717at2759"/>
<evidence type="ECO:0000313" key="3">
    <source>
        <dbReference type="Proteomes" id="UP000241587"/>
    </source>
</evidence>
<evidence type="ECO:0000313" key="2">
    <source>
        <dbReference type="EMBL" id="PTD07055.1"/>
    </source>
</evidence>
<dbReference type="Proteomes" id="UP000241587">
    <property type="component" value="Unassembled WGS sequence"/>
</dbReference>
<protein>
    <submittedName>
        <fullName evidence="2">Uncharacterized protein</fullName>
    </submittedName>
</protein>
<feature type="compositionally biased region" description="Polar residues" evidence="1">
    <location>
        <begin position="200"/>
        <end position="234"/>
    </location>
</feature>